<proteinExistence type="predicted"/>
<comment type="caution">
    <text evidence="2">The sequence shown here is derived from an EMBL/GenBank/DDBJ whole genome shotgun (WGS) entry which is preliminary data.</text>
</comment>
<sequence>MLKESARDKLRGIGLEISKEGNESDDQEMFMRKPEQVGSELLISNPCRISGPIGLCVPTQYRSRRFTAFVIDWPSFTELVLSLSDAFTCVRCFTIAPVLLRRCGKSNFAAREVMVTGQKSSCEILALKQGTSSVRCVWVCFRICPASRTKISPCHRLSASPMPELHSLVTSCGRGDWLIRSRLAKTRVWSSAGIKGRGKREIPEKNPPTNGIVRHDSHMRESRVTRSGIGLGSPWWEASRLTAQTPNEINVRVSAKVQLYTQFSDVVLGGVAVRLLASHPGEPGSIPGRAAPGSSYVGIVVDDAAGWRVSSGVSHLPLVSSEDVNVENRPNLFTRSNKLKIMPWKIINNDRKTDEILRPAPVEAGTSVTHTILPRLALR</sequence>
<dbReference type="Proteomes" id="UP001159363">
    <property type="component" value="Chromosome 13"/>
</dbReference>
<reference evidence="2 3" key="1">
    <citation type="submission" date="2023-02" db="EMBL/GenBank/DDBJ databases">
        <title>LHISI_Scaffold_Assembly.</title>
        <authorList>
            <person name="Stuart O.P."/>
            <person name="Cleave R."/>
            <person name="Magrath M.J.L."/>
            <person name="Mikheyev A.S."/>
        </authorList>
    </citation>
    <scope>NUCLEOTIDE SEQUENCE [LARGE SCALE GENOMIC DNA]</scope>
    <source>
        <strain evidence="2">Daus_M_001</strain>
        <tissue evidence="2">Leg muscle</tissue>
    </source>
</reference>
<accession>A0ABQ9GCJ2</accession>
<evidence type="ECO:0000313" key="3">
    <source>
        <dbReference type="Proteomes" id="UP001159363"/>
    </source>
</evidence>
<evidence type="ECO:0000256" key="1">
    <source>
        <dbReference type="SAM" id="MobiDB-lite"/>
    </source>
</evidence>
<protein>
    <submittedName>
        <fullName evidence="2">Uncharacterized protein</fullName>
    </submittedName>
</protein>
<keyword evidence="3" id="KW-1185">Reference proteome</keyword>
<gene>
    <name evidence="2" type="ORF">PR048_030774</name>
</gene>
<organism evidence="2 3">
    <name type="scientific">Dryococelus australis</name>
    <dbReference type="NCBI Taxonomy" id="614101"/>
    <lineage>
        <taxon>Eukaryota</taxon>
        <taxon>Metazoa</taxon>
        <taxon>Ecdysozoa</taxon>
        <taxon>Arthropoda</taxon>
        <taxon>Hexapoda</taxon>
        <taxon>Insecta</taxon>
        <taxon>Pterygota</taxon>
        <taxon>Neoptera</taxon>
        <taxon>Polyneoptera</taxon>
        <taxon>Phasmatodea</taxon>
        <taxon>Verophasmatodea</taxon>
        <taxon>Anareolatae</taxon>
        <taxon>Phasmatidae</taxon>
        <taxon>Eurycanthinae</taxon>
        <taxon>Dryococelus</taxon>
    </lineage>
</organism>
<feature type="region of interest" description="Disordered" evidence="1">
    <location>
        <begin position="195"/>
        <end position="214"/>
    </location>
</feature>
<evidence type="ECO:0000313" key="2">
    <source>
        <dbReference type="EMBL" id="KAJ8869202.1"/>
    </source>
</evidence>
<name>A0ABQ9GCJ2_9NEOP</name>
<dbReference type="EMBL" id="JARBHB010000014">
    <property type="protein sequence ID" value="KAJ8869202.1"/>
    <property type="molecule type" value="Genomic_DNA"/>
</dbReference>